<dbReference type="EMBL" id="VSSQ01087700">
    <property type="protein sequence ID" value="MPN34582.1"/>
    <property type="molecule type" value="Genomic_DNA"/>
</dbReference>
<proteinExistence type="predicted"/>
<comment type="caution">
    <text evidence="2">The sequence shown here is derived from an EMBL/GenBank/DDBJ whole genome shotgun (WGS) entry which is preliminary data.</text>
</comment>
<protein>
    <recommendedName>
        <fullName evidence="1">GmrSD restriction endonucleases C-terminal domain-containing protein</fullName>
    </recommendedName>
</protein>
<dbReference type="InterPro" id="IPR011089">
    <property type="entry name" value="GmrSD_C"/>
</dbReference>
<dbReference type="AlphaFoldDB" id="A0A645H889"/>
<feature type="domain" description="GmrSD restriction endonucleases C-terminal" evidence="1">
    <location>
        <begin position="2"/>
        <end position="69"/>
    </location>
</feature>
<gene>
    <name evidence="2" type="ORF">SDC9_182076</name>
</gene>
<evidence type="ECO:0000313" key="2">
    <source>
        <dbReference type="EMBL" id="MPN34582.1"/>
    </source>
</evidence>
<name>A0A645H889_9ZZZZ</name>
<dbReference type="Pfam" id="PF07510">
    <property type="entry name" value="GmrSD_C"/>
    <property type="match status" value="1"/>
</dbReference>
<reference evidence="2" key="1">
    <citation type="submission" date="2019-08" db="EMBL/GenBank/DDBJ databases">
        <authorList>
            <person name="Kucharzyk K."/>
            <person name="Murdoch R.W."/>
            <person name="Higgins S."/>
            <person name="Loffler F."/>
        </authorList>
    </citation>
    <scope>NUCLEOTIDE SEQUENCE</scope>
</reference>
<organism evidence="2">
    <name type="scientific">bioreactor metagenome</name>
    <dbReference type="NCBI Taxonomy" id="1076179"/>
    <lineage>
        <taxon>unclassified sequences</taxon>
        <taxon>metagenomes</taxon>
        <taxon>ecological metagenomes</taxon>
    </lineage>
</organism>
<accession>A0A645H889</accession>
<evidence type="ECO:0000259" key="1">
    <source>
        <dbReference type="Pfam" id="PF07510"/>
    </source>
</evidence>
<sequence length="81" mass="9432">METYLHSIGNLTIDPISANSSKGNADIKVKNTVYFKKAPFKTQNELEQFLDNGKWTHKSIESRKEKLINFAKKMWCDYESM</sequence>